<organism evidence="8 9">
    <name type="scientific">Anopheles arabiensis</name>
    <name type="common">Mosquito</name>
    <dbReference type="NCBI Taxonomy" id="7173"/>
    <lineage>
        <taxon>Eukaryota</taxon>
        <taxon>Metazoa</taxon>
        <taxon>Ecdysozoa</taxon>
        <taxon>Arthropoda</taxon>
        <taxon>Hexapoda</taxon>
        <taxon>Insecta</taxon>
        <taxon>Pterygota</taxon>
        <taxon>Neoptera</taxon>
        <taxon>Endopterygota</taxon>
        <taxon>Diptera</taxon>
        <taxon>Nematocera</taxon>
        <taxon>Culicoidea</taxon>
        <taxon>Culicidae</taxon>
        <taxon>Anophelinae</taxon>
        <taxon>Anopheles</taxon>
    </lineage>
</organism>
<keyword evidence="4 5" id="KW-0539">Nucleus</keyword>
<dbReference type="VEuPathDB" id="VectorBase:AARA21_007956"/>
<keyword evidence="3 5" id="KW-0690">Ribosome biogenesis</keyword>
<feature type="coiled-coil region" evidence="6">
    <location>
        <begin position="275"/>
        <end position="330"/>
    </location>
</feature>
<dbReference type="GO" id="GO:0008097">
    <property type="term" value="F:5S rRNA binding"/>
    <property type="evidence" value="ECO:0007669"/>
    <property type="project" value="TreeGrafter"/>
</dbReference>
<dbReference type="PANTHER" id="PTHR14211:SF7">
    <property type="entry name" value="RIBOSOME BIOGENESIS PROTEIN NOP53"/>
    <property type="match status" value="1"/>
</dbReference>
<dbReference type="GO" id="GO:0005654">
    <property type="term" value="C:nucleoplasm"/>
    <property type="evidence" value="ECO:0007669"/>
    <property type="project" value="UniProtKB-SubCell"/>
</dbReference>
<evidence type="ECO:0000256" key="5">
    <source>
        <dbReference type="PIRNR" id="PIRNR017302"/>
    </source>
</evidence>
<dbReference type="GO" id="GO:0000027">
    <property type="term" value="P:ribosomal large subunit assembly"/>
    <property type="evidence" value="ECO:0007669"/>
    <property type="project" value="UniProtKB-UniRule"/>
</dbReference>
<dbReference type="KEGG" id="aara:120906554"/>
<evidence type="ECO:0000313" key="8">
    <source>
        <dbReference type="EnsemblMetazoa" id="AARA010606-PA"/>
    </source>
</evidence>
<dbReference type="PANTHER" id="PTHR14211">
    <property type="entry name" value="GLIOMA SUPPRESSOR CANDIDATE REGION GENE 2"/>
    <property type="match status" value="1"/>
</dbReference>
<dbReference type="AlphaFoldDB" id="A0A182IAJ4"/>
<evidence type="ECO:0000256" key="7">
    <source>
        <dbReference type="SAM" id="MobiDB-lite"/>
    </source>
</evidence>
<feature type="compositionally biased region" description="Acidic residues" evidence="7">
    <location>
        <begin position="255"/>
        <end position="270"/>
    </location>
</feature>
<feature type="region of interest" description="Disordered" evidence="7">
    <location>
        <begin position="241"/>
        <end position="272"/>
    </location>
</feature>
<protein>
    <recommendedName>
        <fullName evidence="2 5">Ribosome biogenesis protein NOP53</fullName>
    </recommendedName>
</protein>
<evidence type="ECO:0000256" key="4">
    <source>
        <dbReference type="ARBA" id="ARBA00023242"/>
    </source>
</evidence>
<comment type="subcellular location">
    <subcellularLocation>
        <location evidence="5">Nucleus</location>
        <location evidence="5">Nucleolus</location>
    </subcellularLocation>
    <subcellularLocation>
        <location evidence="5">Nucleus</location>
        <location evidence="5">Nucleoplasm</location>
    </subcellularLocation>
</comment>
<evidence type="ECO:0000313" key="9">
    <source>
        <dbReference type="Proteomes" id="UP000075840"/>
    </source>
</evidence>
<evidence type="ECO:0000256" key="1">
    <source>
        <dbReference type="ARBA" id="ARBA00008838"/>
    </source>
</evidence>
<sequence length="423" mass="49169">MSKKHVSRKLKSSWRKHIDISDVDQFLEEQRQDERIGGRIADKPDRELFSEEKRPAKAKATLRELRRNKFGELPRSLLPLVNTSNVSDPVVKRNVKKSRVTLAPVAPIASVRFRKRGRPSGIAKPAEEDLWAKETPVPGELQNEWIAKELVHHTLAHTGKPLVTNLPARMDPEQRRVPLRKRLPAEGLSYNPAIDDYLELKDKLVKEEKKIIRHEEHLERVLTSKLGKMTPEERYRTAISEMSEGLLKPDKNNQSEEEEDDKKKDEEEEEKPVVVAKAKKRISKAKKRARMLQHKEEKLLEQELHKLVEIDRVEEIAAEVEQEVQQTQRKAEYRVRKRKAMRAKLDLPIDFVEPQKLSGSLRTIEPLNNLLATGLPKVRKVSILKRTRAEVERKMRRIPTKRYTRSSHKEPMLPPTKPAKRAK</sequence>
<proteinExistence type="inferred from homology"/>
<dbReference type="EnsemblMetazoa" id="AARA010606-RA">
    <property type="protein sequence ID" value="AARA010606-PA"/>
    <property type="gene ID" value="AARA010606"/>
</dbReference>
<dbReference type="Pfam" id="PF07767">
    <property type="entry name" value="Nop53"/>
    <property type="match status" value="1"/>
</dbReference>
<name>A0A182IAJ4_ANOAR</name>
<comment type="similarity">
    <text evidence="1 5">Belongs to the NOP53 family.</text>
</comment>
<feature type="region of interest" description="Disordered" evidence="7">
    <location>
        <begin position="33"/>
        <end position="56"/>
    </location>
</feature>
<dbReference type="RefSeq" id="XP_040174247.1">
    <property type="nucleotide sequence ID" value="XM_040318313.1"/>
</dbReference>
<keyword evidence="9" id="KW-1185">Reference proteome</keyword>
<evidence type="ECO:0000256" key="3">
    <source>
        <dbReference type="ARBA" id="ARBA00022517"/>
    </source>
</evidence>
<feature type="compositionally biased region" description="Basic residues" evidence="7">
    <location>
        <begin position="394"/>
        <end position="406"/>
    </location>
</feature>
<dbReference type="GO" id="GO:0005730">
    <property type="term" value="C:nucleolus"/>
    <property type="evidence" value="ECO:0007669"/>
    <property type="project" value="UniProtKB-SubCell"/>
</dbReference>
<dbReference type="GeneID" id="120906554"/>
<accession>A0A182IAJ4</accession>
<comment type="function">
    <text evidence="5">May play a role in ribosome biogenesis.</text>
</comment>
<dbReference type="Proteomes" id="UP000075840">
    <property type="component" value="Unassembled WGS sequence"/>
</dbReference>
<dbReference type="PIRSF" id="PIRSF017302">
    <property type="entry name" value="Gltscr2"/>
    <property type="match status" value="1"/>
</dbReference>
<feature type="region of interest" description="Disordered" evidence="7">
    <location>
        <begin position="392"/>
        <end position="423"/>
    </location>
</feature>
<keyword evidence="6" id="KW-0175">Coiled coil</keyword>
<dbReference type="InterPro" id="IPR011687">
    <property type="entry name" value="Nop53/GLTSCR2"/>
</dbReference>
<dbReference type="VEuPathDB" id="VectorBase:AARA010606"/>
<evidence type="ECO:0000256" key="2">
    <source>
        <dbReference type="ARBA" id="ARBA00018339"/>
    </source>
</evidence>
<reference evidence="8" key="1">
    <citation type="submission" date="2022-08" db="UniProtKB">
        <authorList>
            <consortium name="EnsemblMetazoa"/>
        </authorList>
    </citation>
    <scope>IDENTIFICATION</scope>
    <source>
        <strain evidence="8">Dongola</strain>
    </source>
</reference>
<dbReference type="EMBL" id="APCN01001259">
    <property type="status" value="NOT_ANNOTATED_CDS"/>
    <property type="molecule type" value="Genomic_DNA"/>
</dbReference>
<evidence type="ECO:0000256" key="6">
    <source>
        <dbReference type="SAM" id="Coils"/>
    </source>
</evidence>
<dbReference type="GO" id="GO:0006364">
    <property type="term" value="P:rRNA processing"/>
    <property type="evidence" value="ECO:0007669"/>
    <property type="project" value="TreeGrafter"/>
</dbReference>